<evidence type="ECO:0000313" key="8">
    <source>
        <dbReference type="EMBL" id="SDQ43116.1"/>
    </source>
</evidence>
<comment type="similarity">
    <text evidence="2">Belongs to the nucleobase:cation symporter-2 (NCS2) (TC 2.A.40) family.</text>
</comment>
<feature type="transmembrane region" description="Helical" evidence="7">
    <location>
        <begin position="135"/>
        <end position="155"/>
    </location>
</feature>
<evidence type="ECO:0000256" key="3">
    <source>
        <dbReference type="ARBA" id="ARBA00022448"/>
    </source>
</evidence>
<keyword evidence="4 7" id="KW-0812">Transmembrane</keyword>
<evidence type="ECO:0000256" key="7">
    <source>
        <dbReference type="SAM" id="Phobius"/>
    </source>
</evidence>
<proteinExistence type="inferred from homology"/>
<protein>
    <submittedName>
        <fullName evidence="8">Uracil-xanthine permease</fullName>
    </submittedName>
</protein>
<comment type="subcellular location">
    <subcellularLocation>
        <location evidence="1">Membrane</location>
        <topology evidence="1">Multi-pass membrane protein</topology>
    </subcellularLocation>
</comment>
<name>A0A1H1AVE6_9ACTN</name>
<dbReference type="PANTHER" id="PTHR42810">
    <property type="entry name" value="PURINE PERMEASE C1399.01C-RELATED"/>
    <property type="match status" value="1"/>
</dbReference>
<feature type="transmembrane region" description="Helical" evidence="7">
    <location>
        <begin position="78"/>
        <end position="96"/>
    </location>
</feature>
<dbReference type="EMBL" id="FNKO01000001">
    <property type="protein sequence ID" value="SDQ43116.1"/>
    <property type="molecule type" value="Genomic_DNA"/>
</dbReference>
<dbReference type="PANTHER" id="PTHR42810:SF4">
    <property type="entry name" value="URIC ACID TRANSPORTER UACT"/>
    <property type="match status" value="1"/>
</dbReference>
<feature type="transmembrane region" description="Helical" evidence="7">
    <location>
        <begin position="338"/>
        <end position="360"/>
    </location>
</feature>
<keyword evidence="5 7" id="KW-1133">Transmembrane helix</keyword>
<feature type="transmembrane region" description="Helical" evidence="7">
    <location>
        <begin position="231"/>
        <end position="252"/>
    </location>
</feature>
<evidence type="ECO:0000256" key="4">
    <source>
        <dbReference type="ARBA" id="ARBA00022692"/>
    </source>
</evidence>
<accession>A0A1H1AVE6</accession>
<dbReference type="RefSeq" id="WP_092522302.1">
    <property type="nucleotide sequence ID" value="NZ_FNKO01000001.1"/>
</dbReference>
<evidence type="ECO:0000256" key="5">
    <source>
        <dbReference type="ARBA" id="ARBA00022989"/>
    </source>
</evidence>
<organism evidence="8 9">
    <name type="scientific">Actinopolyspora saharensis</name>
    <dbReference type="NCBI Taxonomy" id="995062"/>
    <lineage>
        <taxon>Bacteria</taxon>
        <taxon>Bacillati</taxon>
        <taxon>Actinomycetota</taxon>
        <taxon>Actinomycetes</taxon>
        <taxon>Actinopolysporales</taxon>
        <taxon>Actinopolysporaceae</taxon>
        <taxon>Actinopolyspora</taxon>
    </lineage>
</organism>
<feature type="transmembrane region" description="Helical" evidence="7">
    <location>
        <begin position="103"/>
        <end position="123"/>
    </location>
</feature>
<feature type="transmembrane region" description="Helical" evidence="7">
    <location>
        <begin position="191"/>
        <end position="210"/>
    </location>
</feature>
<feature type="transmembrane region" description="Helical" evidence="7">
    <location>
        <begin position="397"/>
        <end position="416"/>
    </location>
</feature>
<dbReference type="AlphaFoldDB" id="A0A1H1AVE6"/>
<feature type="transmembrane region" description="Helical" evidence="7">
    <location>
        <begin position="54"/>
        <end position="72"/>
    </location>
</feature>
<gene>
    <name evidence="8" type="ORF">SAMN04489718_1734</name>
</gene>
<keyword evidence="3" id="KW-0813">Transport</keyword>
<feature type="transmembrane region" description="Helical" evidence="7">
    <location>
        <begin position="167"/>
        <end position="185"/>
    </location>
</feature>
<dbReference type="GO" id="GO:0005886">
    <property type="term" value="C:plasma membrane"/>
    <property type="evidence" value="ECO:0007669"/>
    <property type="project" value="TreeGrafter"/>
</dbReference>
<evidence type="ECO:0000256" key="1">
    <source>
        <dbReference type="ARBA" id="ARBA00004141"/>
    </source>
</evidence>
<dbReference type="Proteomes" id="UP000199301">
    <property type="component" value="Unassembled WGS sequence"/>
</dbReference>
<feature type="transmembrane region" description="Helical" evidence="7">
    <location>
        <begin position="272"/>
        <end position="294"/>
    </location>
</feature>
<dbReference type="Pfam" id="PF00860">
    <property type="entry name" value="Xan_ur_permease"/>
    <property type="match status" value="1"/>
</dbReference>
<dbReference type="STRING" id="995062.SAMN04489718_1734"/>
<dbReference type="OrthoDB" id="9779092at2"/>
<keyword evidence="6 7" id="KW-0472">Membrane</keyword>
<dbReference type="InterPro" id="IPR006043">
    <property type="entry name" value="NCS2"/>
</dbReference>
<feature type="transmembrane region" description="Helical" evidence="7">
    <location>
        <begin position="306"/>
        <end position="326"/>
    </location>
</feature>
<sequence length="425" mass="42740">MALWAVRGNGRQPPDGEDVATDERLSWPLTVGLGFQHLLAMFGATVLVPRMTGLPVSTTLLTSGAGTLLFLLLTRNRVPAYLGASLAFVVPLGAAAERSGAGPGALIGGIVVVGLLVTALGVAVKALGVRLLETAVPPVVTGGIIVLVGLGLATYSATSFERTPVPAAVTAVVTLLLTVLGRGLLSRGCVLLGMLAGWLYAAGAGTLSAARLAELRNAAWVGLPELITPQLHLSVTPFVIPLVIVVAAHQVGMVKAVASTTGRNLDGSVGDALIGGGLATTFSGSVGGSGLIGYAESMGVLAASRVYSTAACMVAALTAMCIAFSPKVTALLGTVPTGVVGAASMILLGMVVLIGVRIWLNAGVDFTDPVNLGVVGTTLIAGAGDLTLTVGDVRLSGLVWGSLVIVLVHPMLRALVDVSRGSSRQ</sequence>
<evidence type="ECO:0000256" key="2">
    <source>
        <dbReference type="ARBA" id="ARBA00008821"/>
    </source>
</evidence>
<evidence type="ECO:0000256" key="6">
    <source>
        <dbReference type="ARBA" id="ARBA00023136"/>
    </source>
</evidence>
<reference evidence="9" key="1">
    <citation type="submission" date="2016-10" db="EMBL/GenBank/DDBJ databases">
        <authorList>
            <person name="Varghese N."/>
            <person name="Submissions S."/>
        </authorList>
    </citation>
    <scope>NUCLEOTIDE SEQUENCE [LARGE SCALE GENOMIC DNA]</scope>
    <source>
        <strain evidence="9">DSM 45459</strain>
    </source>
</reference>
<dbReference type="GO" id="GO:0042907">
    <property type="term" value="F:xanthine transmembrane transporter activity"/>
    <property type="evidence" value="ECO:0007669"/>
    <property type="project" value="TreeGrafter"/>
</dbReference>
<evidence type="ECO:0000313" key="9">
    <source>
        <dbReference type="Proteomes" id="UP000199301"/>
    </source>
</evidence>
<keyword evidence="9" id="KW-1185">Reference proteome</keyword>